<organism evidence="8 9">
    <name type="scientific">Haloglomus irregulare</name>
    <dbReference type="NCBI Taxonomy" id="2234134"/>
    <lineage>
        <taxon>Archaea</taxon>
        <taxon>Methanobacteriati</taxon>
        <taxon>Methanobacteriota</taxon>
        <taxon>Stenosarchaea group</taxon>
        <taxon>Halobacteria</taxon>
        <taxon>Halobacteriales</taxon>
        <taxon>Natronomonadaceae</taxon>
        <taxon>Haloglomus</taxon>
    </lineage>
</organism>
<keyword evidence="2" id="KW-1003">Cell membrane</keyword>
<feature type="transmembrane region" description="Helical" evidence="6">
    <location>
        <begin position="165"/>
        <end position="188"/>
    </location>
</feature>
<dbReference type="Gene3D" id="1.20.1250.20">
    <property type="entry name" value="MFS general substrate transporter like domains"/>
    <property type="match status" value="2"/>
</dbReference>
<keyword evidence="5 6" id="KW-0472">Membrane</keyword>
<dbReference type="EMBL" id="QMDX01000003">
    <property type="protein sequence ID" value="TSD14574.1"/>
    <property type="molecule type" value="Genomic_DNA"/>
</dbReference>
<dbReference type="SUPFAM" id="SSF103473">
    <property type="entry name" value="MFS general substrate transporter"/>
    <property type="match status" value="1"/>
</dbReference>
<feature type="transmembrane region" description="Helical" evidence="6">
    <location>
        <begin position="334"/>
        <end position="357"/>
    </location>
</feature>
<feature type="domain" description="Major facilitator superfamily (MFS) profile" evidence="7">
    <location>
        <begin position="6"/>
        <end position="385"/>
    </location>
</feature>
<dbReference type="OrthoDB" id="204048at2157"/>
<dbReference type="GO" id="GO:0022857">
    <property type="term" value="F:transmembrane transporter activity"/>
    <property type="evidence" value="ECO:0007669"/>
    <property type="project" value="InterPro"/>
</dbReference>
<evidence type="ECO:0000256" key="6">
    <source>
        <dbReference type="SAM" id="Phobius"/>
    </source>
</evidence>
<feature type="transmembrane region" description="Helical" evidence="6">
    <location>
        <begin position="208"/>
        <end position="225"/>
    </location>
</feature>
<feature type="transmembrane region" description="Helical" evidence="6">
    <location>
        <begin position="75"/>
        <end position="95"/>
    </location>
</feature>
<protein>
    <recommendedName>
        <fullName evidence="7">Major facilitator superfamily (MFS) profile domain-containing protein</fullName>
    </recommendedName>
</protein>
<dbReference type="PROSITE" id="PS50850">
    <property type="entry name" value="MFS"/>
    <property type="match status" value="1"/>
</dbReference>
<keyword evidence="3 6" id="KW-0812">Transmembrane</keyword>
<dbReference type="PANTHER" id="PTHR43124">
    <property type="entry name" value="PURINE EFFLUX PUMP PBUE"/>
    <property type="match status" value="1"/>
</dbReference>
<evidence type="ECO:0000313" key="8">
    <source>
        <dbReference type="EMBL" id="TSD14574.1"/>
    </source>
</evidence>
<dbReference type="InterPro" id="IPR036259">
    <property type="entry name" value="MFS_trans_sf"/>
</dbReference>
<keyword evidence="9" id="KW-1185">Reference proteome</keyword>
<gene>
    <name evidence="8" type="ORF">DP107_06200</name>
</gene>
<evidence type="ECO:0000313" key="9">
    <source>
        <dbReference type="Proteomes" id="UP000319894"/>
    </source>
</evidence>
<feature type="transmembrane region" description="Helical" evidence="6">
    <location>
        <begin position="276"/>
        <end position="294"/>
    </location>
</feature>
<dbReference type="InterPro" id="IPR050189">
    <property type="entry name" value="MFS_Efflux_Transporters"/>
</dbReference>
<feature type="transmembrane region" description="Helical" evidence="6">
    <location>
        <begin position="134"/>
        <end position="153"/>
    </location>
</feature>
<evidence type="ECO:0000256" key="1">
    <source>
        <dbReference type="ARBA" id="ARBA00004651"/>
    </source>
</evidence>
<proteinExistence type="predicted"/>
<feature type="transmembrane region" description="Helical" evidence="6">
    <location>
        <begin position="7"/>
        <end position="29"/>
    </location>
</feature>
<dbReference type="Pfam" id="PF07690">
    <property type="entry name" value="MFS_1"/>
    <property type="match status" value="1"/>
</dbReference>
<feature type="transmembrane region" description="Helical" evidence="6">
    <location>
        <begin position="237"/>
        <end position="256"/>
    </location>
</feature>
<name>A0A554NAZ7_9EURY</name>
<feature type="transmembrane region" description="Helical" evidence="6">
    <location>
        <begin position="363"/>
        <end position="383"/>
    </location>
</feature>
<comment type="subcellular location">
    <subcellularLocation>
        <location evidence="1">Cell membrane</location>
        <topology evidence="1">Multi-pass membrane protein</topology>
    </subcellularLocation>
</comment>
<accession>A0A554NAZ7</accession>
<dbReference type="RefSeq" id="WP_144261290.1">
    <property type="nucleotide sequence ID" value="NZ_QMDX01000003.1"/>
</dbReference>
<evidence type="ECO:0000259" key="7">
    <source>
        <dbReference type="PROSITE" id="PS50850"/>
    </source>
</evidence>
<sequence>MSRTTNAWTVFVGCFLISIGANAFMIAPSSIAPLFVERFAIAKPAVGDVVSAAIVGSIVTQIPGGYLMDRYDNRWLIAPGVGLFVLVVVATQSVGSFVPFLVLRALGGIVGGFVFTAGANVVGEVFVGDRQSFATGLFMTSPPAAFVLAHTTSPLVGTAVGPLRVFLLHGGLVVAGLTLFWAGAGSPIRSAGTPTTAEFTRALGNPRVLLLSVSTFCAYALYLFLNSWVPTYGTDVLSLSLSAAGTVTALVPLVGIAARTGGGWLSARIGNRRRPVLAGGLLTGLVLLVAVPFAGSFLPFVVLLVTGAFALQLGTGVYYVLIRELAAPGTEGTSLTVMTTIGFTGSFAAPILGGWLIESYSWAIAFGAFGAIGLVGVAVLVPLSEGGAAPSVEPSPDA</sequence>
<evidence type="ECO:0000256" key="5">
    <source>
        <dbReference type="ARBA" id="ARBA00023136"/>
    </source>
</evidence>
<evidence type="ECO:0000256" key="2">
    <source>
        <dbReference type="ARBA" id="ARBA00022475"/>
    </source>
</evidence>
<evidence type="ECO:0000256" key="3">
    <source>
        <dbReference type="ARBA" id="ARBA00022692"/>
    </source>
</evidence>
<reference evidence="8 9" key="1">
    <citation type="submission" date="2018-06" db="EMBL/GenBank/DDBJ databases">
        <title>Natronomonas sp. F16-60 a new haloarchaeon isolated from a solar saltern of Isla Cristina, Huelva, Spain.</title>
        <authorList>
            <person name="Duran-Viseras A."/>
            <person name="Sanchez-Porro C."/>
            <person name="Ventosa A."/>
        </authorList>
    </citation>
    <scope>NUCLEOTIDE SEQUENCE [LARGE SCALE GENOMIC DNA]</scope>
    <source>
        <strain evidence="8 9">F16-60</strain>
    </source>
</reference>
<evidence type="ECO:0000256" key="4">
    <source>
        <dbReference type="ARBA" id="ARBA00022989"/>
    </source>
</evidence>
<keyword evidence="4 6" id="KW-1133">Transmembrane helix</keyword>
<comment type="caution">
    <text evidence="8">The sequence shown here is derived from an EMBL/GenBank/DDBJ whole genome shotgun (WGS) entry which is preliminary data.</text>
</comment>
<dbReference type="InterPro" id="IPR011701">
    <property type="entry name" value="MFS"/>
</dbReference>
<dbReference type="InParanoid" id="A0A554NAZ7"/>
<feature type="transmembrane region" description="Helical" evidence="6">
    <location>
        <begin position="101"/>
        <end position="122"/>
    </location>
</feature>
<dbReference type="AlphaFoldDB" id="A0A554NAZ7"/>
<feature type="transmembrane region" description="Helical" evidence="6">
    <location>
        <begin position="300"/>
        <end position="322"/>
    </location>
</feature>
<dbReference type="GO" id="GO:0005886">
    <property type="term" value="C:plasma membrane"/>
    <property type="evidence" value="ECO:0007669"/>
    <property type="project" value="UniProtKB-SubCell"/>
</dbReference>
<dbReference type="InterPro" id="IPR020846">
    <property type="entry name" value="MFS_dom"/>
</dbReference>
<dbReference type="Proteomes" id="UP000319894">
    <property type="component" value="Unassembled WGS sequence"/>
</dbReference>
<dbReference type="PANTHER" id="PTHR43124:SF10">
    <property type="entry name" value="PURINE EFFLUX PUMP PBUE"/>
    <property type="match status" value="1"/>
</dbReference>
<feature type="transmembrane region" description="Helical" evidence="6">
    <location>
        <begin position="49"/>
        <end position="68"/>
    </location>
</feature>